<dbReference type="AlphaFoldDB" id="A0A067TBH9"/>
<accession>A0A067TBH9</accession>
<sequence length="399" mass="44417">MDLFPNLIWLAIPNIGNISFEHVPGLFLTPSSTLRSVTLDGITHSTEVFAASLIHSISIQAQELVLLSMAGQLSPTSLNLVNQFKTLDSLVITSRNAVFPGNTLQQFSGMPNLNSLHIHLREQSTFELPVIIPVFEQLQDLEISGSTSDILAIVQNIHPRNLKKIKIALLSLGKQGSQGCFGQCIQRISLLTRDTQTLKSIRIDSANADLYIPRMELKWLKLWTKVSQIDMTVDVLTSNTSSYFLSLGGEWSSIEGLTLRSGRTMPNGDALSISGLHGFLLVFPNLKRLKVSMSLRMDSAHVNSMRKALKNTTACHGLQELVLLPFKDSAIDFDAIVGEVCRAFIVARYIDHLCPHLKNLDLSRLGFILDSDWREGVEMMVKELQESRVRMSHHVCCNK</sequence>
<dbReference type="Gene3D" id="3.80.10.10">
    <property type="entry name" value="Ribonuclease Inhibitor"/>
    <property type="match status" value="1"/>
</dbReference>
<protein>
    <recommendedName>
        <fullName evidence="3">F-box domain-containing protein</fullName>
    </recommendedName>
</protein>
<dbReference type="Proteomes" id="UP000027222">
    <property type="component" value="Unassembled WGS sequence"/>
</dbReference>
<evidence type="ECO:0008006" key="3">
    <source>
        <dbReference type="Google" id="ProtNLM"/>
    </source>
</evidence>
<evidence type="ECO:0000313" key="1">
    <source>
        <dbReference type="EMBL" id="KDR77259.1"/>
    </source>
</evidence>
<reference evidence="2" key="1">
    <citation type="journal article" date="2014" name="Proc. Natl. Acad. Sci. U.S.A.">
        <title>Extensive sampling of basidiomycete genomes demonstrates inadequacy of the white-rot/brown-rot paradigm for wood decay fungi.</title>
        <authorList>
            <person name="Riley R."/>
            <person name="Salamov A.A."/>
            <person name="Brown D.W."/>
            <person name="Nagy L.G."/>
            <person name="Floudas D."/>
            <person name="Held B.W."/>
            <person name="Levasseur A."/>
            <person name="Lombard V."/>
            <person name="Morin E."/>
            <person name="Otillar R."/>
            <person name="Lindquist E.A."/>
            <person name="Sun H."/>
            <person name="LaButti K.M."/>
            <person name="Schmutz J."/>
            <person name="Jabbour D."/>
            <person name="Luo H."/>
            <person name="Baker S.E."/>
            <person name="Pisabarro A.G."/>
            <person name="Walton J.D."/>
            <person name="Blanchette R.A."/>
            <person name="Henrissat B."/>
            <person name="Martin F."/>
            <person name="Cullen D."/>
            <person name="Hibbett D.S."/>
            <person name="Grigoriev I.V."/>
        </authorList>
    </citation>
    <scope>NUCLEOTIDE SEQUENCE [LARGE SCALE GENOMIC DNA]</scope>
    <source>
        <strain evidence="2">CBS 339.88</strain>
    </source>
</reference>
<organism evidence="1 2">
    <name type="scientific">Galerina marginata (strain CBS 339.88)</name>
    <dbReference type="NCBI Taxonomy" id="685588"/>
    <lineage>
        <taxon>Eukaryota</taxon>
        <taxon>Fungi</taxon>
        <taxon>Dikarya</taxon>
        <taxon>Basidiomycota</taxon>
        <taxon>Agaricomycotina</taxon>
        <taxon>Agaricomycetes</taxon>
        <taxon>Agaricomycetidae</taxon>
        <taxon>Agaricales</taxon>
        <taxon>Agaricineae</taxon>
        <taxon>Strophariaceae</taxon>
        <taxon>Galerina</taxon>
    </lineage>
</organism>
<dbReference type="InterPro" id="IPR032675">
    <property type="entry name" value="LRR_dom_sf"/>
</dbReference>
<evidence type="ECO:0000313" key="2">
    <source>
        <dbReference type="Proteomes" id="UP000027222"/>
    </source>
</evidence>
<keyword evidence="2" id="KW-1185">Reference proteome</keyword>
<name>A0A067TBH9_GALM3</name>
<gene>
    <name evidence="1" type="ORF">GALMADRAFT_437595</name>
</gene>
<dbReference type="EMBL" id="KL142377">
    <property type="protein sequence ID" value="KDR77259.1"/>
    <property type="molecule type" value="Genomic_DNA"/>
</dbReference>
<dbReference type="OrthoDB" id="3543113at2759"/>
<dbReference type="HOGENOM" id="CLU_021164_3_1_1"/>
<dbReference type="SUPFAM" id="SSF52047">
    <property type="entry name" value="RNI-like"/>
    <property type="match status" value="1"/>
</dbReference>
<proteinExistence type="predicted"/>